<dbReference type="CDD" id="cd05233">
    <property type="entry name" value="SDR_c"/>
    <property type="match status" value="1"/>
</dbReference>
<evidence type="ECO:0000313" key="6">
    <source>
        <dbReference type="Proteomes" id="UP000199361"/>
    </source>
</evidence>
<keyword evidence="6" id="KW-1185">Reference proteome</keyword>
<dbReference type="InterPro" id="IPR036291">
    <property type="entry name" value="NAD(P)-bd_dom_sf"/>
</dbReference>
<reference evidence="5 6" key="1">
    <citation type="submission" date="2016-10" db="EMBL/GenBank/DDBJ databases">
        <authorList>
            <person name="de Groot N.N."/>
        </authorList>
    </citation>
    <scope>NUCLEOTIDE SEQUENCE [LARGE SCALE GENOMIC DNA]</scope>
    <source>
        <strain evidence="5 6">CGMCC 4.5598</strain>
    </source>
</reference>
<dbReference type="OrthoDB" id="9797538at2"/>
<comment type="similarity">
    <text evidence="1 3">Belongs to the short-chain dehydrogenases/reductases (SDR) family.</text>
</comment>
<evidence type="ECO:0000256" key="2">
    <source>
        <dbReference type="ARBA" id="ARBA00023002"/>
    </source>
</evidence>
<dbReference type="RefSeq" id="WP_091088606.1">
    <property type="nucleotide sequence ID" value="NZ_FOHX01000012.1"/>
</dbReference>
<dbReference type="InterPro" id="IPR057326">
    <property type="entry name" value="KR_dom"/>
</dbReference>
<dbReference type="GO" id="GO:0016020">
    <property type="term" value="C:membrane"/>
    <property type="evidence" value="ECO:0007669"/>
    <property type="project" value="TreeGrafter"/>
</dbReference>
<dbReference type="PANTHER" id="PTHR44196">
    <property type="entry name" value="DEHYDROGENASE/REDUCTASE SDR FAMILY MEMBER 7B"/>
    <property type="match status" value="1"/>
</dbReference>
<dbReference type="Proteomes" id="UP000199361">
    <property type="component" value="Unassembled WGS sequence"/>
</dbReference>
<keyword evidence="2" id="KW-0560">Oxidoreductase</keyword>
<dbReference type="InterPro" id="IPR002347">
    <property type="entry name" value="SDR_fam"/>
</dbReference>
<dbReference type="PANTHER" id="PTHR44196:SF2">
    <property type="entry name" value="SHORT-CHAIN DEHYDROGENASE-RELATED"/>
    <property type="match status" value="1"/>
</dbReference>
<dbReference type="GO" id="GO:0016491">
    <property type="term" value="F:oxidoreductase activity"/>
    <property type="evidence" value="ECO:0007669"/>
    <property type="project" value="UniProtKB-KW"/>
</dbReference>
<protein>
    <recommendedName>
        <fullName evidence="4">Ketoreductase domain-containing protein</fullName>
    </recommendedName>
</protein>
<dbReference type="PIRSF" id="PIRSF000126">
    <property type="entry name" value="11-beta-HSD1"/>
    <property type="match status" value="1"/>
</dbReference>
<dbReference type="STRING" id="568860.SAMN05421811_11276"/>
<feature type="domain" description="Ketoreductase" evidence="4">
    <location>
        <begin position="9"/>
        <end position="189"/>
    </location>
</feature>
<gene>
    <name evidence="5" type="ORF">SAMN05421811_11276</name>
</gene>
<dbReference type="SUPFAM" id="SSF51735">
    <property type="entry name" value="NAD(P)-binding Rossmann-fold domains"/>
    <property type="match status" value="1"/>
</dbReference>
<dbReference type="EMBL" id="FOHX01000012">
    <property type="protein sequence ID" value="SEU34557.1"/>
    <property type="molecule type" value="Genomic_DNA"/>
</dbReference>
<organism evidence="5 6">
    <name type="scientific">Nonomuraea wenchangensis</name>
    <dbReference type="NCBI Taxonomy" id="568860"/>
    <lineage>
        <taxon>Bacteria</taxon>
        <taxon>Bacillati</taxon>
        <taxon>Actinomycetota</taxon>
        <taxon>Actinomycetes</taxon>
        <taxon>Streptosporangiales</taxon>
        <taxon>Streptosporangiaceae</taxon>
        <taxon>Nonomuraea</taxon>
    </lineage>
</organism>
<evidence type="ECO:0000259" key="4">
    <source>
        <dbReference type="SMART" id="SM00822"/>
    </source>
</evidence>
<sequence length="267" mass="28856">MAEVDYRGQWTLLTGASSGIGAAFAHRLAARGSNLILVARRRDRLEALASAIRQEHDVRIEPLVADLSVPDGGRAVAAEVMDRGLPVTSLINNAGAITYGPLHEADLDRLTREIALGVSAVVELTHAFLPTLRDARRGVLVNVASMAAYGADPYLAVYAAAKAFVLSLTESVWYESRGTGLRVLAVSPGPTRTEFIDAVSNAEHLYKGLPLATPDQVARETLTALDRRNAPPSLPIGRANRAFVRLNTVISRRAFTNFVGRKTRPRR</sequence>
<dbReference type="AlphaFoldDB" id="A0A1I0L4N7"/>
<accession>A0A1I0L4N7</accession>
<dbReference type="PRINTS" id="PR00081">
    <property type="entry name" value="GDHRDH"/>
</dbReference>
<dbReference type="Gene3D" id="3.40.50.720">
    <property type="entry name" value="NAD(P)-binding Rossmann-like Domain"/>
    <property type="match status" value="1"/>
</dbReference>
<dbReference type="PRINTS" id="PR00080">
    <property type="entry name" value="SDRFAMILY"/>
</dbReference>
<dbReference type="Pfam" id="PF00106">
    <property type="entry name" value="adh_short"/>
    <property type="match status" value="1"/>
</dbReference>
<dbReference type="SMART" id="SM00822">
    <property type="entry name" value="PKS_KR"/>
    <property type="match status" value="1"/>
</dbReference>
<evidence type="ECO:0000256" key="3">
    <source>
        <dbReference type="RuleBase" id="RU000363"/>
    </source>
</evidence>
<evidence type="ECO:0000256" key="1">
    <source>
        <dbReference type="ARBA" id="ARBA00006484"/>
    </source>
</evidence>
<proteinExistence type="inferred from homology"/>
<name>A0A1I0L4N7_9ACTN</name>
<evidence type="ECO:0000313" key="5">
    <source>
        <dbReference type="EMBL" id="SEU34557.1"/>
    </source>
</evidence>